<evidence type="ECO:0000256" key="1">
    <source>
        <dbReference type="SAM" id="MobiDB-lite"/>
    </source>
</evidence>
<name>A0A0A2DLP3_9CORY</name>
<feature type="transmembrane region" description="Helical" evidence="2">
    <location>
        <begin position="78"/>
        <end position="97"/>
    </location>
</feature>
<feature type="transmembrane region" description="Helical" evidence="2">
    <location>
        <begin position="33"/>
        <end position="58"/>
    </location>
</feature>
<evidence type="ECO:0000313" key="3">
    <source>
        <dbReference type="EMBL" id="KGM18829.1"/>
    </source>
</evidence>
<feature type="region of interest" description="Disordered" evidence="1">
    <location>
        <begin position="1"/>
        <end position="26"/>
    </location>
</feature>
<dbReference type="EMBL" id="JRVJ01000004">
    <property type="protein sequence ID" value="KGM18829.1"/>
    <property type="molecule type" value="Genomic_DNA"/>
</dbReference>
<feature type="compositionally biased region" description="Basic and acidic residues" evidence="1">
    <location>
        <begin position="12"/>
        <end position="24"/>
    </location>
</feature>
<dbReference type="AlphaFoldDB" id="A0A0A2DLP3"/>
<gene>
    <name evidence="3" type="ORF">MA47_04055</name>
</gene>
<keyword evidence="2" id="KW-0472">Membrane</keyword>
<proteinExistence type="predicted"/>
<keyword evidence="4" id="KW-1185">Reference proteome</keyword>
<feature type="transmembrane region" description="Helical" evidence="2">
    <location>
        <begin position="109"/>
        <end position="126"/>
    </location>
</feature>
<protein>
    <submittedName>
        <fullName evidence="3">Membrane protein</fullName>
    </submittedName>
</protein>
<comment type="caution">
    <text evidence="3">The sequence shown here is derived from an EMBL/GenBank/DDBJ whole genome shotgun (WGS) entry which is preliminary data.</text>
</comment>
<evidence type="ECO:0000313" key="4">
    <source>
        <dbReference type="Proteomes" id="UP000030145"/>
    </source>
</evidence>
<evidence type="ECO:0000256" key="2">
    <source>
        <dbReference type="SAM" id="Phobius"/>
    </source>
</evidence>
<dbReference type="Proteomes" id="UP000030145">
    <property type="component" value="Unassembled WGS sequence"/>
</dbReference>
<keyword evidence="2" id="KW-0812">Transmembrane</keyword>
<reference evidence="3 4" key="1">
    <citation type="submission" date="2014-10" db="EMBL/GenBank/DDBJ databases">
        <title>Whole Genome sequence of Corynebacterium auriscanis strain CIP 106629.</title>
        <authorList>
            <person name="Hassan S.S."/>
            <person name="Jamal S.B."/>
            <person name="Tiwari S."/>
            <person name="Oliveira L.D.C."/>
            <person name="Souza F."/>
            <person name="Mariano D.C."/>
            <person name="Almeida S."/>
            <person name="Dorella F."/>
            <person name="Pereira F."/>
            <person name="Carvalho A."/>
            <person name="Leal C.A."/>
            <person name="Soares S.D.C."/>
            <person name="Figueiredo H.C."/>
            <person name="Silva A."/>
            <person name="Azevedo V.A."/>
        </authorList>
    </citation>
    <scope>NUCLEOTIDE SEQUENCE [LARGE SCALE GENOMIC DNA]</scope>
    <source>
        <strain evidence="3 4">CIP 106629</strain>
    </source>
</reference>
<accession>A0A0A2DLP3</accession>
<sequence>MPSMFPTMASASDDRNRRVEHWKPGDPTPRSTIAAFALLLATGVIMIVVGGFQLAASWDQSPTSPEEAERMQSVANNVRILGGVTAVSGLGIALLSPRVRDGYRGARRGVTYIAAVGMFFMLAGWVFGFTAIGNALLALLLAIGLLLAYRPAADPYFDAGHRLDTPVEGDGTLPGDEIRG</sequence>
<keyword evidence="2" id="KW-1133">Transmembrane helix</keyword>
<organism evidence="3 4">
    <name type="scientific">Corynebacterium auriscanis</name>
    <dbReference type="NCBI Taxonomy" id="99807"/>
    <lineage>
        <taxon>Bacteria</taxon>
        <taxon>Bacillati</taxon>
        <taxon>Actinomycetota</taxon>
        <taxon>Actinomycetes</taxon>
        <taxon>Mycobacteriales</taxon>
        <taxon>Corynebacteriaceae</taxon>
        <taxon>Corynebacterium</taxon>
    </lineage>
</organism>
<feature type="transmembrane region" description="Helical" evidence="2">
    <location>
        <begin position="132"/>
        <end position="149"/>
    </location>
</feature>